<evidence type="ECO:0000313" key="2">
    <source>
        <dbReference type="EMBL" id="OIQ72520.1"/>
    </source>
</evidence>
<dbReference type="AlphaFoldDB" id="A0A1J5PP03"/>
<sequence>MKLVCMFTPRITPNQIRSIPSFSAAGAIRGTMMNANSKKSRKNANTKTKSDDTIRKPSWPPGNEVSRCSTQICPFTP</sequence>
<reference evidence="2" key="1">
    <citation type="submission" date="2016-10" db="EMBL/GenBank/DDBJ databases">
        <title>Sequence of Gallionella enrichment culture.</title>
        <authorList>
            <person name="Poehlein A."/>
            <person name="Muehling M."/>
            <person name="Daniel R."/>
        </authorList>
    </citation>
    <scope>NUCLEOTIDE SEQUENCE</scope>
</reference>
<accession>A0A1J5PP03</accession>
<feature type="region of interest" description="Disordered" evidence="1">
    <location>
        <begin position="33"/>
        <end position="77"/>
    </location>
</feature>
<gene>
    <name evidence="2" type="ORF">GALL_458560</name>
</gene>
<feature type="compositionally biased region" description="Polar residues" evidence="1">
    <location>
        <begin position="66"/>
        <end position="77"/>
    </location>
</feature>
<proteinExistence type="predicted"/>
<name>A0A1J5PP03_9ZZZZ</name>
<organism evidence="2">
    <name type="scientific">mine drainage metagenome</name>
    <dbReference type="NCBI Taxonomy" id="410659"/>
    <lineage>
        <taxon>unclassified sequences</taxon>
        <taxon>metagenomes</taxon>
        <taxon>ecological metagenomes</taxon>
    </lineage>
</organism>
<comment type="caution">
    <text evidence="2">The sequence shown here is derived from an EMBL/GenBank/DDBJ whole genome shotgun (WGS) entry which is preliminary data.</text>
</comment>
<evidence type="ECO:0000256" key="1">
    <source>
        <dbReference type="SAM" id="MobiDB-lite"/>
    </source>
</evidence>
<dbReference type="EMBL" id="MLJW01003238">
    <property type="protein sequence ID" value="OIQ72520.1"/>
    <property type="molecule type" value="Genomic_DNA"/>
</dbReference>
<protein>
    <submittedName>
        <fullName evidence="2">Uncharacterized protein</fullName>
    </submittedName>
</protein>